<reference evidence="1 2" key="1">
    <citation type="submission" date="2024-09" db="EMBL/GenBank/DDBJ databases">
        <title>Rethinking Asexuality: The Enigmatic Case of Functional Sexual Genes in Lepraria (Stereocaulaceae).</title>
        <authorList>
            <person name="Doellman M."/>
            <person name="Sun Y."/>
            <person name="Barcenas-Pena A."/>
            <person name="Lumbsch H.T."/>
            <person name="Grewe F."/>
        </authorList>
    </citation>
    <scope>NUCLEOTIDE SEQUENCE [LARGE SCALE GENOMIC DNA]</scope>
    <source>
        <strain evidence="1 2">Mercado 3170</strain>
    </source>
</reference>
<comment type="caution">
    <text evidence="1">The sequence shown here is derived from an EMBL/GenBank/DDBJ whole genome shotgun (WGS) entry which is preliminary data.</text>
</comment>
<accession>A0ABR4AE97</accession>
<dbReference type="Proteomes" id="UP001590950">
    <property type="component" value="Unassembled WGS sequence"/>
</dbReference>
<dbReference type="EMBL" id="JBEFKJ010000009">
    <property type="protein sequence ID" value="KAL2044157.1"/>
    <property type="molecule type" value="Genomic_DNA"/>
</dbReference>
<name>A0ABR4AE97_9LECA</name>
<protein>
    <submittedName>
        <fullName evidence="1">Uncharacterized protein</fullName>
    </submittedName>
</protein>
<keyword evidence="2" id="KW-1185">Reference proteome</keyword>
<evidence type="ECO:0000313" key="1">
    <source>
        <dbReference type="EMBL" id="KAL2044157.1"/>
    </source>
</evidence>
<evidence type="ECO:0000313" key="2">
    <source>
        <dbReference type="Proteomes" id="UP001590950"/>
    </source>
</evidence>
<organism evidence="1 2">
    <name type="scientific">Stereocaulon virgatum</name>
    <dbReference type="NCBI Taxonomy" id="373712"/>
    <lineage>
        <taxon>Eukaryota</taxon>
        <taxon>Fungi</taxon>
        <taxon>Dikarya</taxon>
        <taxon>Ascomycota</taxon>
        <taxon>Pezizomycotina</taxon>
        <taxon>Lecanoromycetes</taxon>
        <taxon>OSLEUM clade</taxon>
        <taxon>Lecanoromycetidae</taxon>
        <taxon>Lecanorales</taxon>
        <taxon>Lecanorineae</taxon>
        <taxon>Stereocaulaceae</taxon>
        <taxon>Stereocaulon</taxon>
    </lineage>
</organism>
<proteinExistence type="predicted"/>
<sequence>MCLVSCTVPPSYTRTPRRVMAPQPKHHNGHTITTTTGETARMRNATNTANTSNNTWPSTPAAEKVLTNHPVTLYAISRVTNWCVDKEFTPHVVSHTVLDILPEQPADVAIRKLRNRCSYMAKAPFQRKSKKKALHDKALKLAPATWLGPSIIKAHERYQYKKDRERTQAVYEEYHEKKENSASTIALKTLDIQPAPLDWPLVNDDGYEMDPWKLPPISSNDAVEIGTADGGWDFPIPPPPRTPSPLRARTYLMDPV</sequence>
<gene>
    <name evidence="1" type="ORF">N7G274_002862</name>
</gene>